<dbReference type="InterPro" id="IPR005662">
    <property type="entry name" value="GTPase_Era-like"/>
</dbReference>
<evidence type="ECO:0000313" key="2">
    <source>
        <dbReference type="EMBL" id="MFC3689948.1"/>
    </source>
</evidence>
<dbReference type="InterPro" id="IPR045063">
    <property type="entry name" value="Dynamin_N"/>
</dbReference>
<sequence length="565" mass="59359">MDNGGRSTLVGALGALRAELGTVDLSYEVPGVAAARKQVAAVSRQVDDYLLPRLERLDAPLLVVVGGSTGAGKSTLVNSLVRQQVSRSGVLRPTTRAPVLVHSPADAHWFVDQRVLPGLSRVTGEEEELSPDKPITTVRLVADDALPSGLALLDAPDVDSVVDSNRALAAQLLAAADLWLFVTTAARYADAVPWGLLQEASARSAALAVVLNRVPAGALNEIRGDLAGMLAANGLGASPIFSVVDSVVDAGLLPRRTVKPLLTWLTGLAADEAARGVVIRRTVTGALNTLTDRVGDIADAADGQNAAATELRGLARDRYLQARGTLDTALSDGSVLRGEVLTRWQEALGTGELWRGFEAGVSRVRDRVVELVRGKRAPVDKLGEALQSSTQALLLSELTAAAGDTATQWRARPAGATLLQEHPSLARPSDGTDERIARLVRDWQGAVIAMVTAQGEGKKAQARAVSLGVNGLGFVLMLGVFSQTAGLTGGEVAIAGGTAVLSQRLLEAILGDEAVRTLAAQARADLLERVDGLLEHERRRWVEAAPVADAGSRLRRALELLEESR</sequence>
<evidence type="ECO:0000313" key="3">
    <source>
        <dbReference type="Proteomes" id="UP001595685"/>
    </source>
</evidence>
<protein>
    <submittedName>
        <fullName evidence="2">Dynamin family protein</fullName>
    </submittedName>
</protein>
<comment type="caution">
    <text evidence="2">The sequence shown here is derived from an EMBL/GenBank/DDBJ whole genome shotgun (WGS) entry which is preliminary data.</text>
</comment>
<dbReference type="RefSeq" id="WP_340289659.1">
    <property type="nucleotide sequence ID" value="NZ_JBBEOI010000010.1"/>
</dbReference>
<evidence type="ECO:0000259" key="1">
    <source>
        <dbReference type="Pfam" id="PF00350"/>
    </source>
</evidence>
<dbReference type="EMBL" id="JBHRWW010000014">
    <property type="protein sequence ID" value="MFC3689948.1"/>
    <property type="molecule type" value="Genomic_DNA"/>
</dbReference>
<dbReference type="SUPFAM" id="SSF52540">
    <property type="entry name" value="P-loop containing nucleoside triphosphate hydrolases"/>
    <property type="match status" value="1"/>
</dbReference>
<feature type="domain" description="Dynamin N-terminal" evidence="1">
    <location>
        <begin position="63"/>
        <end position="188"/>
    </location>
</feature>
<keyword evidence="3" id="KW-1185">Reference proteome</keyword>
<dbReference type="CDD" id="cd00882">
    <property type="entry name" value="Ras_like_GTPase"/>
    <property type="match status" value="1"/>
</dbReference>
<proteinExistence type="predicted"/>
<dbReference type="PANTHER" id="PTHR42698">
    <property type="entry name" value="GTPASE ERA"/>
    <property type="match status" value="1"/>
</dbReference>
<organism evidence="2 3">
    <name type="scientific">Aquipuribacter hungaricus</name>
    <dbReference type="NCBI Taxonomy" id="545624"/>
    <lineage>
        <taxon>Bacteria</taxon>
        <taxon>Bacillati</taxon>
        <taxon>Actinomycetota</taxon>
        <taxon>Actinomycetes</taxon>
        <taxon>Micrococcales</taxon>
        <taxon>Intrasporangiaceae</taxon>
        <taxon>Aquipuribacter</taxon>
    </lineage>
</organism>
<dbReference type="InterPro" id="IPR027417">
    <property type="entry name" value="P-loop_NTPase"/>
</dbReference>
<gene>
    <name evidence="2" type="ORF">ACFOLH_16480</name>
</gene>
<dbReference type="Gene3D" id="3.40.50.300">
    <property type="entry name" value="P-loop containing nucleotide triphosphate hydrolases"/>
    <property type="match status" value="1"/>
</dbReference>
<name>A0ABV7WLD4_9MICO</name>
<dbReference type="Pfam" id="PF00350">
    <property type="entry name" value="Dynamin_N"/>
    <property type="match status" value="1"/>
</dbReference>
<dbReference type="PANTHER" id="PTHR42698:SF1">
    <property type="entry name" value="GTPASE ERA, MITOCHONDRIAL"/>
    <property type="match status" value="1"/>
</dbReference>
<dbReference type="Proteomes" id="UP001595685">
    <property type="component" value="Unassembled WGS sequence"/>
</dbReference>
<accession>A0ABV7WLD4</accession>
<reference evidence="3" key="1">
    <citation type="journal article" date="2019" name="Int. J. Syst. Evol. Microbiol.">
        <title>The Global Catalogue of Microorganisms (GCM) 10K type strain sequencing project: providing services to taxonomists for standard genome sequencing and annotation.</title>
        <authorList>
            <consortium name="The Broad Institute Genomics Platform"/>
            <consortium name="The Broad Institute Genome Sequencing Center for Infectious Disease"/>
            <person name="Wu L."/>
            <person name="Ma J."/>
        </authorList>
    </citation>
    <scope>NUCLEOTIDE SEQUENCE [LARGE SCALE GENOMIC DNA]</scope>
    <source>
        <strain evidence="3">NCAIM B.02333</strain>
    </source>
</reference>